<accession>A0A6G1QAH3</accession>
<dbReference type="AlphaFoldDB" id="A0A6G1QAH3"/>
<sequence>MDEGRLPENDSHLWSDEFGILFGNHGHHVLQTKMESDHPGCYQQTIQKPASLMVWGVHLCQKTS</sequence>
<reference evidence="1 2" key="1">
    <citation type="submission" date="2019-02" db="EMBL/GenBank/DDBJ databases">
        <title>Opniocepnalus argus genome.</title>
        <authorList>
            <person name="Zhou C."/>
            <person name="Xiao S."/>
        </authorList>
    </citation>
    <scope>NUCLEOTIDE SEQUENCE [LARGE SCALE GENOMIC DNA]</scope>
    <source>
        <strain evidence="1">OARG1902GOOAL</strain>
        <tissue evidence="1">Muscle</tissue>
    </source>
</reference>
<keyword evidence="2" id="KW-1185">Reference proteome</keyword>
<dbReference type="Proteomes" id="UP000503349">
    <property type="component" value="Chromosome 14"/>
</dbReference>
<dbReference type="EMBL" id="CM015725">
    <property type="protein sequence ID" value="KAF3699487.1"/>
    <property type="molecule type" value="Genomic_DNA"/>
</dbReference>
<protein>
    <submittedName>
        <fullName evidence="1">Uncharacterized protein</fullName>
    </submittedName>
</protein>
<proteinExistence type="predicted"/>
<gene>
    <name evidence="1" type="ORF">EXN66_Car015174</name>
</gene>
<reference evidence="2" key="2">
    <citation type="submission" date="2019-02" db="EMBL/GenBank/DDBJ databases">
        <title>Opniocepnalus argus Var Kimnra genome.</title>
        <authorList>
            <person name="Zhou C."/>
            <person name="Xiao S."/>
        </authorList>
    </citation>
    <scope>NUCLEOTIDE SEQUENCE [LARGE SCALE GENOMIC DNA]</scope>
</reference>
<evidence type="ECO:0000313" key="2">
    <source>
        <dbReference type="Proteomes" id="UP000503349"/>
    </source>
</evidence>
<name>A0A6G1QAH3_CHAAH</name>
<evidence type="ECO:0000313" key="1">
    <source>
        <dbReference type="EMBL" id="KAF3699487.1"/>
    </source>
</evidence>
<organism evidence="1 2">
    <name type="scientific">Channa argus</name>
    <name type="common">Northern snakehead</name>
    <name type="synonym">Ophicephalus argus</name>
    <dbReference type="NCBI Taxonomy" id="215402"/>
    <lineage>
        <taxon>Eukaryota</taxon>
        <taxon>Metazoa</taxon>
        <taxon>Chordata</taxon>
        <taxon>Craniata</taxon>
        <taxon>Vertebrata</taxon>
        <taxon>Euteleostomi</taxon>
        <taxon>Actinopterygii</taxon>
        <taxon>Neopterygii</taxon>
        <taxon>Teleostei</taxon>
        <taxon>Neoteleostei</taxon>
        <taxon>Acanthomorphata</taxon>
        <taxon>Anabantaria</taxon>
        <taxon>Anabantiformes</taxon>
        <taxon>Channoidei</taxon>
        <taxon>Channidae</taxon>
        <taxon>Channa</taxon>
    </lineage>
</organism>